<dbReference type="AlphaFoldDB" id="A0A501W9Y4"/>
<dbReference type="RefSeq" id="WP_140619595.1">
    <property type="nucleotide sequence ID" value="NZ_VFRQ01000002.1"/>
</dbReference>
<dbReference type="NCBIfam" id="TIGR04183">
    <property type="entry name" value="Por_Secre_tail"/>
    <property type="match status" value="1"/>
</dbReference>
<evidence type="ECO:0000313" key="3">
    <source>
        <dbReference type="Proteomes" id="UP000316727"/>
    </source>
</evidence>
<dbReference type="OrthoDB" id="876123at2"/>
<evidence type="ECO:0000256" key="1">
    <source>
        <dbReference type="SAM" id="SignalP"/>
    </source>
</evidence>
<gene>
    <name evidence="2" type="ORF">FJM65_03725</name>
</gene>
<keyword evidence="1" id="KW-0732">Signal</keyword>
<accession>A0A501W9Y4</accession>
<proteinExistence type="predicted"/>
<evidence type="ECO:0000313" key="2">
    <source>
        <dbReference type="EMBL" id="TPE45160.1"/>
    </source>
</evidence>
<dbReference type="InterPro" id="IPR026444">
    <property type="entry name" value="Secre_tail"/>
</dbReference>
<feature type="chain" id="PRO_5021437767" evidence="1">
    <location>
        <begin position="28"/>
        <end position="345"/>
    </location>
</feature>
<keyword evidence="3" id="KW-1185">Reference proteome</keyword>
<reference evidence="2 3" key="1">
    <citation type="submission" date="2019-06" db="EMBL/GenBank/DDBJ databases">
        <title>A novel bacterium of genus Pontibacter, isolated from marine sediment.</title>
        <authorList>
            <person name="Huang H."/>
            <person name="Mo K."/>
            <person name="Hu Y."/>
        </authorList>
    </citation>
    <scope>NUCLEOTIDE SEQUENCE [LARGE SCALE GENOMIC DNA]</scope>
    <source>
        <strain evidence="2 3">HB172049</strain>
    </source>
</reference>
<name>A0A501W9Y4_9BACT</name>
<dbReference type="EMBL" id="VFRQ01000002">
    <property type="protein sequence ID" value="TPE45160.1"/>
    <property type="molecule type" value="Genomic_DNA"/>
</dbReference>
<dbReference type="InterPro" id="IPR013783">
    <property type="entry name" value="Ig-like_fold"/>
</dbReference>
<protein>
    <submittedName>
        <fullName evidence="2">T9SS type A sorting domain-containing protein</fullName>
    </submittedName>
</protein>
<comment type="caution">
    <text evidence="2">The sequence shown here is derived from an EMBL/GenBank/DDBJ whole genome shotgun (WGS) entry which is preliminary data.</text>
</comment>
<dbReference type="Proteomes" id="UP000316727">
    <property type="component" value="Unassembled WGS sequence"/>
</dbReference>
<sequence length="345" mass="38199">MKNTFTLLGPFFALLAFLIVTPSALQAQGLEEGVCRYEDDCLFIEFVAIQEESPTSTELLVVMSAILGESGRCSTIDGLILSPVGGLPTLVTREDLEENDNFIELTVNRALFTATPDVVVASFQYFRLPFIGFEFPIPTDIVDMQARLDSDDPCLPITPLPVELATFTGKATQSGISLEWETASETNNSHFEVERSTDGVAFEQLARVEGHGNSITAIRYTYLDKHPLPGLSYYRLRQVDFDGQYEFSKIISVKAQERSGTLQVEVWPNPCQSGDCALNISTAEANQPVRVQLRDLTGRVVFEQSFLNDDTPIQLTQQQLEGLQGVFILSAEAGQEVTQQRLVLE</sequence>
<organism evidence="2 3">
    <name type="scientific">Pontibacter mangrovi</name>
    <dbReference type="NCBI Taxonomy" id="2589816"/>
    <lineage>
        <taxon>Bacteria</taxon>
        <taxon>Pseudomonadati</taxon>
        <taxon>Bacteroidota</taxon>
        <taxon>Cytophagia</taxon>
        <taxon>Cytophagales</taxon>
        <taxon>Hymenobacteraceae</taxon>
        <taxon>Pontibacter</taxon>
    </lineage>
</organism>
<feature type="signal peptide" evidence="1">
    <location>
        <begin position="1"/>
        <end position="27"/>
    </location>
</feature>
<dbReference type="Gene3D" id="2.60.40.10">
    <property type="entry name" value="Immunoglobulins"/>
    <property type="match status" value="1"/>
</dbReference>